<keyword evidence="4" id="KW-1185">Reference proteome</keyword>
<keyword evidence="2" id="KW-0812">Transmembrane</keyword>
<organism evidence="3 4">
    <name type="scientific">Barrientosiimonas humi</name>
    <dbReference type="NCBI Taxonomy" id="999931"/>
    <lineage>
        <taxon>Bacteria</taxon>
        <taxon>Bacillati</taxon>
        <taxon>Actinomycetota</taxon>
        <taxon>Actinomycetes</taxon>
        <taxon>Micrococcales</taxon>
        <taxon>Dermacoccaceae</taxon>
        <taxon>Barrientosiimonas</taxon>
    </lineage>
</organism>
<dbReference type="AlphaFoldDB" id="A0A542X803"/>
<accession>A0A542X803</accession>
<feature type="compositionally biased region" description="Polar residues" evidence="1">
    <location>
        <begin position="57"/>
        <end position="66"/>
    </location>
</feature>
<evidence type="ECO:0000313" key="3">
    <source>
        <dbReference type="EMBL" id="TQL31950.1"/>
    </source>
</evidence>
<dbReference type="Proteomes" id="UP000318336">
    <property type="component" value="Unassembled WGS sequence"/>
</dbReference>
<feature type="transmembrane region" description="Helical" evidence="2">
    <location>
        <begin position="6"/>
        <end position="26"/>
    </location>
</feature>
<dbReference type="EMBL" id="VFOK01000001">
    <property type="protein sequence ID" value="TQL31950.1"/>
    <property type="molecule type" value="Genomic_DNA"/>
</dbReference>
<sequence>MLSQLWTFIAALLPSAGLLYLFVMVIKHIVEGDRRERVAQRQWEAEQDAAANAEPASVSSQDKPGE</sequence>
<reference evidence="3 4" key="1">
    <citation type="submission" date="2019-06" db="EMBL/GenBank/DDBJ databases">
        <title>Sequencing the genomes of 1000 actinobacteria strains.</title>
        <authorList>
            <person name="Klenk H.-P."/>
        </authorList>
    </citation>
    <scope>NUCLEOTIDE SEQUENCE [LARGE SCALE GENOMIC DNA]</scope>
    <source>
        <strain evidence="3 4">DSM 24617</strain>
    </source>
</reference>
<keyword evidence="2" id="KW-0472">Membrane</keyword>
<feature type="region of interest" description="Disordered" evidence="1">
    <location>
        <begin position="41"/>
        <end position="66"/>
    </location>
</feature>
<dbReference type="OrthoDB" id="4807612at2"/>
<evidence type="ECO:0000256" key="1">
    <source>
        <dbReference type="SAM" id="MobiDB-lite"/>
    </source>
</evidence>
<proteinExistence type="predicted"/>
<name>A0A542X803_9MICO</name>
<evidence type="ECO:0000313" key="4">
    <source>
        <dbReference type="Proteomes" id="UP000318336"/>
    </source>
</evidence>
<gene>
    <name evidence="3" type="ORF">FB554_0065</name>
</gene>
<dbReference type="RefSeq" id="WP_142004117.1">
    <property type="nucleotide sequence ID" value="NZ_CAJTBP010000001.1"/>
</dbReference>
<protein>
    <submittedName>
        <fullName evidence="3">Uncharacterized protein</fullName>
    </submittedName>
</protein>
<evidence type="ECO:0000256" key="2">
    <source>
        <dbReference type="SAM" id="Phobius"/>
    </source>
</evidence>
<comment type="caution">
    <text evidence="3">The sequence shown here is derived from an EMBL/GenBank/DDBJ whole genome shotgun (WGS) entry which is preliminary data.</text>
</comment>
<keyword evidence="2" id="KW-1133">Transmembrane helix</keyword>